<gene>
    <name evidence="3" type="ORF">B0T25DRAFT_563865</name>
</gene>
<evidence type="ECO:0000259" key="2">
    <source>
        <dbReference type="Pfam" id="PF19327"/>
    </source>
</evidence>
<dbReference type="AlphaFoldDB" id="A0AAJ0MHB5"/>
<comment type="caution">
    <text evidence="3">The sequence shown here is derived from an EMBL/GenBank/DDBJ whole genome shotgun (WGS) entry which is preliminary data.</text>
</comment>
<dbReference type="SUPFAM" id="SSF54197">
    <property type="entry name" value="HIT-like"/>
    <property type="match status" value="1"/>
</dbReference>
<organism evidence="3 4">
    <name type="scientific">Lasiosphaeria hispida</name>
    <dbReference type="NCBI Taxonomy" id="260671"/>
    <lineage>
        <taxon>Eukaryota</taxon>
        <taxon>Fungi</taxon>
        <taxon>Dikarya</taxon>
        <taxon>Ascomycota</taxon>
        <taxon>Pezizomycotina</taxon>
        <taxon>Sordariomycetes</taxon>
        <taxon>Sordariomycetidae</taxon>
        <taxon>Sordariales</taxon>
        <taxon>Lasiosphaeriaceae</taxon>
        <taxon>Lasiosphaeria</taxon>
    </lineage>
</organism>
<dbReference type="InterPro" id="IPR043171">
    <property type="entry name" value="Ap4A_phos1/2-like"/>
</dbReference>
<reference evidence="3" key="2">
    <citation type="submission" date="2023-06" db="EMBL/GenBank/DDBJ databases">
        <authorList>
            <consortium name="Lawrence Berkeley National Laboratory"/>
            <person name="Haridas S."/>
            <person name="Hensen N."/>
            <person name="Bonometti L."/>
            <person name="Westerberg I."/>
            <person name="Brannstrom I.O."/>
            <person name="Guillou S."/>
            <person name="Cros-Aarteil S."/>
            <person name="Calhoun S."/>
            <person name="Kuo A."/>
            <person name="Mondo S."/>
            <person name="Pangilinan J."/>
            <person name="Riley R."/>
            <person name="Labutti K."/>
            <person name="Andreopoulos B."/>
            <person name="Lipzen A."/>
            <person name="Chen C."/>
            <person name="Yanf M."/>
            <person name="Daum C."/>
            <person name="Ng V."/>
            <person name="Clum A."/>
            <person name="Steindorff A."/>
            <person name="Ohm R."/>
            <person name="Martin F."/>
            <person name="Silar P."/>
            <person name="Natvig D."/>
            <person name="Lalanne C."/>
            <person name="Gautier V."/>
            <person name="Ament-Velasquez S.L."/>
            <person name="Kruys A."/>
            <person name="Hutchinson M.I."/>
            <person name="Powell A.J."/>
            <person name="Barry K."/>
            <person name="Miller A.N."/>
            <person name="Grigoriev I.V."/>
            <person name="Debuchy R."/>
            <person name="Gladieux P."/>
            <person name="Thoren M.H."/>
            <person name="Johannesson H."/>
        </authorList>
    </citation>
    <scope>NUCLEOTIDE SEQUENCE</scope>
    <source>
        <strain evidence="3">CBS 955.72</strain>
    </source>
</reference>
<dbReference type="Pfam" id="PF09830">
    <property type="entry name" value="ATP_transf"/>
    <property type="match status" value="1"/>
</dbReference>
<dbReference type="InterPro" id="IPR045759">
    <property type="entry name" value="Ap4A_phos1/2_N"/>
</dbReference>
<evidence type="ECO:0008006" key="5">
    <source>
        <dbReference type="Google" id="ProtNLM"/>
    </source>
</evidence>
<dbReference type="InterPro" id="IPR019200">
    <property type="entry name" value="ATP_adenylylTrfase_C"/>
</dbReference>
<evidence type="ECO:0000259" key="1">
    <source>
        <dbReference type="Pfam" id="PF09830"/>
    </source>
</evidence>
<dbReference type="PANTHER" id="PTHR38420:SF1">
    <property type="entry name" value="PUTATIVE (AFU_ORTHOLOGUE AFUA_5G14690)-RELATED"/>
    <property type="match status" value="1"/>
</dbReference>
<dbReference type="GO" id="GO:0003877">
    <property type="term" value="F:ATP:ADP adenylyltransferase activity"/>
    <property type="evidence" value="ECO:0007669"/>
    <property type="project" value="InterPro"/>
</dbReference>
<dbReference type="PANTHER" id="PTHR38420">
    <property type="entry name" value="AP-4-A PHOSPHORYLASE II"/>
    <property type="match status" value="1"/>
</dbReference>
<evidence type="ECO:0000313" key="4">
    <source>
        <dbReference type="Proteomes" id="UP001275084"/>
    </source>
</evidence>
<dbReference type="GO" id="GO:0005524">
    <property type="term" value="F:ATP binding"/>
    <property type="evidence" value="ECO:0007669"/>
    <property type="project" value="InterPro"/>
</dbReference>
<dbReference type="Gene3D" id="3.30.428.70">
    <property type="match status" value="1"/>
</dbReference>
<feature type="domain" description="ATP adenylyltransferase C-terminal" evidence="1">
    <location>
        <begin position="177"/>
        <end position="293"/>
    </location>
</feature>
<dbReference type="GO" id="GO:0009117">
    <property type="term" value="P:nucleotide metabolic process"/>
    <property type="evidence" value="ECO:0007669"/>
    <property type="project" value="InterPro"/>
</dbReference>
<dbReference type="InterPro" id="IPR009163">
    <property type="entry name" value="Ap4A_phos1/2"/>
</dbReference>
<name>A0AAJ0MHB5_9PEZI</name>
<evidence type="ECO:0000313" key="3">
    <source>
        <dbReference type="EMBL" id="KAK3358792.1"/>
    </source>
</evidence>
<accession>A0AAJ0MHB5</accession>
<keyword evidence="4" id="KW-1185">Reference proteome</keyword>
<dbReference type="EMBL" id="JAUIQD010000002">
    <property type="protein sequence ID" value="KAK3358792.1"/>
    <property type="molecule type" value="Genomic_DNA"/>
</dbReference>
<reference evidence="3" key="1">
    <citation type="journal article" date="2023" name="Mol. Phylogenet. Evol.">
        <title>Genome-scale phylogeny and comparative genomics of the fungal order Sordariales.</title>
        <authorList>
            <person name="Hensen N."/>
            <person name="Bonometti L."/>
            <person name="Westerberg I."/>
            <person name="Brannstrom I.O."/>
            <person name="Guillou S."/>
            <person name="Cros-Aarteil S."/>
            <person name="Calhoun S."/>
            <person name="Haridas S."/>
            <person name="Kuo A."/>
            <person name="Mondo S."/>
            <person name="Pangilinan J."/>
            <person name="Riley R."/>
            <person name="LaButti K."/>
            <person name="Andreopoulos B."/>
            <person name="Lipzen A."/>
            <person name="Chen C."/>
            <person name="Yan M."/>
            <person name="Daum C."/>
            <person name="Ng V."/>
            <person name="Clum A."/>
            <person name="Steindorff A."/>
            <person name="Ohm R.A."/>
            <person name="Martin F."/>
            <person name="Silar P."/>
            <person name="Natvig D.O."/>
            <person name="Lalanne C."/>
            <person name="Gautier V."/>
            <person name="Ament-Velasquez S.L."/>
            <person name="Kruys A."/>
            <person name="Hutchinson M.I."/>
            <person name="Powell A.J."/>
            <person name="Barry K."/>
            <person name="Miller A.N."/>
            <person name="Grigoriev I.V."/>
            <person name="Debuchy R."/>
            <person name="Gladieux P."/>
            <person name="Hiltunen Thoren M."/>
            <person name="Johannesson H."/>
        </authorList>
    </citation>
    <scope>NUCLEOTIDE SEQUENCE</scope>
    <source>
        <strain evidence="3">CBS 955.72</strain>
    </source>
</reference>
<sequence>MEELRVLRQFDKLVEAGLVLYDDKQEVIEHVEGGIRFRFVLTSALSKKPTLHVPQRQTPDGGQAEKQAGSDIDTAGFEIQTDIGSGTHFLAANKFCFARPHLMLLTRDGYQKQYKSLQESDVEAAWLALAALGENYVAFFNCGRDGGCSRMHKHIQLMPMPNDSFASFLDNEAGEEPDVAFHWFYRRFPSSHGPVTPTEVTRVYTSLLEQATRVGQGRSEHAAEAPPGAACPHNMILTRRWIVVLPRQRAAINKEAGANALGMLGVIAVATRREIDGWLRLGLMESLKLLGVPK</sequence>
<proteinExistence type="predicted"/>
<dbReference type="InterPro" id="IPR036265">
    <property type="entry name" value="HIT-like_sf"/>
</dbReference>
<dbReference type="Proteomes" id="UP001275084">
    <property type="component" value="Unassembled WGS sequence"/>
</dbReference>
<protein>
    <recommendedName>
        <fullName evidence="5">Phosphorylase</fullName>
    </recommendedName>
</protein>
<feature type="domain" description="Ap4A phosphorylase 1/2 N-terminal" evidence="2">
    <location>
        <begin position="81"/>
        <end position="162"/>
    </location>
</feature>
<dbReference type="Pfam" id="PF19327">
    <property type="entry name" value="Ap4A_phos_N"/>
    <property type="match status" value="1"/>
</dbReference>